<evidence type="ECO:0000256" key="9">
    <source>
        <dbReference type="ARBA" id="ARBA00022968"/>
    </source>
</evidence>
<evidence type="ECO:0000256" key="6">
    <source>
        <dbReference type="ARBA" id="ARBA00022679"/>
    </source>
</evidence>
<dbReference type="InterPro" id="IPR029044">
    <property type="entry name" value="Nucleotide-diphossugar_trans"/>
</dbReference>
<accession>A0A7R9FQA2</accession>
<evidence type="ECO:0000256" key="10">
    <source>
        <dbReference type="ARBA" id="ARBA00022989"/>
    </source>
</evidence>
<evidence type="ECO:0000256" key="11">
    <source>
        <dbReference type="ARBA" id="ARBA00023034"/>
    </source>
</evidence>
<evidence type="ECO:0000256" key="8">
    <source>
        <dbReference type="ARBA" id="ARBA00022723"/>
    </source>
</evidence>
<comment type="catalytic activity">
    <reaction evidence="15 18">
        <text>3-O-(beta-D-galactosyl-(1-&gt;3)-beta-D-galactosyl-(1-&gt;4)-beta-D-xylosyl)-L-seryl-[protein] + UDP-alpha-D-glucuronate = 3-O-(beta-D-GlcA-(1-&gt;3)-beta-D-Gal-(1-&gt;3)-beta-D-Gal-(1-&gt;4)-beta-D-Xyl)-L-seryl-[protein] + UDP + H(+)</text>
        <dbReference type="Rhea" id="RHEA:24168"/>
        <dbReference type="Rhea" id="RHEA-COMP:12571"/>
        <dbReference type="Rhea" id="RHEA-COMP:12573"/>
        <dbReference type="ChEBI" id="CHEBI:15378"/>
        <dbReference type="ChEBI" id="CHEBI:58052"/>
        <dbReference type="ChEBI" id="CHEBI:58223"/>
        <dbReference type="ChEBI" id="CHEBI:132090"/>
        <dbReference type="ChEBI" id="CHEBI:132093"/>
        <dbReference type="EC" id="2.4.1.135"/>
    </reaction>
</comment>
<comment type="pathway">
    <text evidence="3 18">Protein modification; protein glycosylation.</text>
</comment>
<dbReference type="GO" id="GO:0050650">
    <property type="term" value="P:chondroitin sulfate proteoglycan biosynthetic process"/>
    <property type="evidence" value="ECO:0007669"/>
    <property type="project" value="TreeGrafter"/>
</dbReference>
<dbReference type="AlphaFoldDB" id="A0A7R9FQA2"/>
<evidence type="ECO:0000256" key="13">
    <source>
        <dbReference type="ARBA" id="ARBA00023180"/>
    </source>
</evidence>
<feature type="active site" description="Proton donor/acceptor" evidence="16">
    <location>
        <position position="290"/>
    </location>
</feature>
<proteinExistence type="inferred from homology"/>
<keyword evidence="20" id="KW-1185">Reference proteome</keyword>
<evidence type="ECO:0000256" key="2">
    <source>
        <dbReference type="ARBA" id="ARBA00004323"/>
    </source>
</evidence>
<dbReference type="OrthoDB" id="675023at2759"/>
<dbReference type="GO" id="GO:0015018">
    <property type="term" value="F:galactosylgalactosylxylosylprotein 3-beta-glucuronosyltransferase activity"/>
    <property type="evidence" value="ECO:0007669"/>
    <property type="project" value="UniProtKB-UniRule"/>
</dbReference>
<keyword evidence="10 18" id="KW-1133">Transmembrane helix</keyword>
<evidence type="ECO:0000313" key="20">
    <source>
        <dbReference type="Proteomes" id="UP000677054"/>
    </source>
</evidence>
<evidence type="ECO:0000256" key="4">
    <source>
        <dbReference type="ARBA" id="ARBA00007706"/>
    </source>
</evidence>
<evidence type="ECO:0000256" key="16">
    <source>
        <dbReference type="PIRSR" id="PIRSR605027-1"/>
    </source>
</evidence>
<dbReference type="UniPathway" id="UPA00378"/>
<feature type="binding site" evidence="17">
    <location>
        <position position="175"/>
    </location>
    <ligand>
        <name>Mn(2+)</name>
        <dbReference type="ChEBI" id="CHEBI:29035"/>
    </ligand>
</feature>
<keyword evidence="14 17" id="KW-0464">Manganese</keyword>
<comment type="subcellular location">
    <subcellularLocation>
        <location evidence="2 18">Golgi apparatus membrane</location>
        <topology evidence="2 18">Single-pass type II membrane protein</topology>
    </subcellularLocation>
</comment>
<name>A0A7R9FQA2_9CRUS</name>
<comment type="cofactor">
    <cofactor evidence="1 17 18">
        <name>Mn(2+)</name>
        <dbReference type="ChEBI" id="CHEBI:29035"/>
    </cofactor>
</comment>
<comment type="similarity">
    <text evidence="4 18">Belongs to the glycosyltransferase 43 family.</text>
</comment>
<dbReference type="GO" id="GO:0000139">
    <property type="term" value="C:Golgi membrane"/>
    <property type="evidence" value="ECO:0007669"/>
    <property type="project" value="UniProtKB-SubCell"/>
</dbReference>
<dbReference type="Pfam" id="PF03360">
    <property type="entry name" value="Glyco_transf_43"/>
    <property type="match status" value="1"/>
</dbReference>
<dbReference type="EMBL" id="CAJPEV010003280">
    <property type="protein sequence ID" value="CAG0899397.1"/>
    <property type="molecule type" value="Genomic_DNA"/>
</dbReference>
<dbReference type="EMBL" id="LR902797">
    <property type="protein sequence ID" value="CAD7251100.1"/>
    <property type="molecule type" value="Genomic_DNA"/>
</dbReference>
<dbReference type="PANTHER" id="PTHR10896:SF50">
    <property type="entry name" value="GALACTOSYLGALACTOSYLXYLOSYLPROTEIN 3-BETA-GLUCURONOSYLTRANSFERASE P"/>
    <property type="match status" value="1"/>
</dbReference>
<keyword evidence="7 18" id="KW-0812">Transmembrane</keyword>
<evidence type="ECO:0000256" key="17">
    <source>
        <dbReference type="PIRSR" id="PIRSR605027-3"/>
    </source>
</evidence>
<keyword evidence="13" id="KW-0325">Glycoprotein</keyword>
<dbReference type="InterPro" id="IPR005027">
    <property type="entry name" value="Glyco_trans_43"/>
</dbReference>
<dbReference type="Proteomes" id="UP000677054">
    <property type="component" value="Unassembled WGS sequence"/>
</dbReference>
<evidence type="ECO:0000256" key="1">
    <source>
        <dbReference type="ARBA" id="ARBA00001936"/>
    </source>
</evidence>
<keyword evidence="11 18" id="KW-0333">Golgi apparatus</keyword>
<dbReference type="CDD" id="cd00218">
    <property type="entry name" value="GlcAT-I"/>
    <property type="match status" value="1"/>
</dbReference>
<dbReference type="FunFam" id="3.90.550.10:FF:000044">
    <property type="entry name" value="Galactosylgalactosylxylosylprotein 3-beta-glucuronosyltransferase"/>
    <property type="match status" value="1"/>
</dbReference>
<sequence>MRKAEARSFLYVLVGSTTVFIMMLTYKAGLMVERKSPGGGMYLPWNRRLAQKSPSLPLNPCSNPLGSQASLPVIYVVTPTYPRPTQIPELVRFAQTLMTVPNVFWIVAEDAPILNIRVATYLNSTGLPHTYIAAPMPEKHRKKKVIPKGVSNRRAGIDWIRRHVEDGVMYFADDDNSYDRRIFEEMRWTKKVSMWPVGLVTHLGVSSPVVIDGRVIGFYDGWFGARKFPVDMAGFAVGIPFLLTVARLRRPEVTRTGKFAHHRSGVRSSDRDYRLLMHKAEMPYRAGYEEDGFLQSLKISKADIEPKASGCTKIYVWHTKTQAARPAPTIARNRTHFSDSNLPSLEKELFLRT</sequence>
<evidence type="ECO:0000313" key="19">
    <source>
        <dbReference type="EMBL" id="CAD7251100.1"/>
    </source>
</evidence>
<reference evidence="19" key="1">
    <citation type="submission" date="2020-11" db="EMBL/GenBank/DDBJ databases">
        <authorList>
            <person name="Tran Van P."/>
        </authorList>
    </citation>
    <scope>NUCLEOTIDE SEQUENCE</scope>
</reference>
<dbReference type="GO" id="GO:0005975">
    <property type="term" value="P:carbohydrate metabolic process"/>
    <property type="evidence" value="ECO:0007669"/>
    <property type="project" value="TreeGrafter"/>
</dbReference>
<dbReference type="Gene3D" id="3.90.550.10">
    <property type="entry name" value="Spore Coat Polysaccharide Biosynthesis Protein SpsA, Chain A"/>
    <property type="match status" value="1"/>
</dbReference>
<evidence type="ECO:0000256" key="3">
    <source>
        <dbReference type="ARBA" id="ARBA00004922"/>
    </source>
</evidence>
<evidence type="ECO:0000256" key="7">
    <source>
        <dbReference type="ARBA" id="ARBA00022692"/>
    </source>
</evidence>
<dbReference type="SUPFAM" id="SSF53448">
    <property type="entry name" value="Nucleotide-diphospho-sugar transferases"/>
    <property type="match status" value="1"/>
</dbReference>
<dbReference type="PANTHER" id="PTHR10896">
    <property type="entry name" value="GALACTOSYLGALACTOSYLXYLOSYLPROTEIN 3-BETA-GLUCURONOSYLTRANSFERASE BETA-1,3-GLUCURONYLTRANSFERASE"/>
    <property type="match status" value="1"/>
</dbReference>
<gene>
    <name evidence="19" type="ORF">DSTB1V02_LOCUS10867</name>
</gene>
<protein>
    <recommendedName>
        <fullName evidence="5 18">Galactosylgalactosylxylosylprotein 3-beta-glucuronosyltransferase</fullName>
        <ecNumber evidence="5 18">2.4.1.135</ecNumber>
    </recommendedName>
</protein>
<organism evidence="19">
    <name type="scientific">Darwinula stevensoni</name>
    <dbReference type="NCBI Taxonomy" id="69355"/>
    <lineage>
        <taxon>Eukaryota</taxon>
        <taxon>Metazoa</taxon>
        <taxon>Ecdysozoa</taxon>
        <taxon>Arthropoda</taxon>
        <taxon>Crustacea</taxon>
        <taxon>Oligostraca</taxon>
        <taxon>Ostracoda</taxon>
        <taxon>Podocopa</taxon>
        <taxon>Podocopida</taxon>
        <taxon>Darwinulocopina</taxon>
        <taxon>Darwinuloidea</taxon>
        <taxon>Darwinulidae</taxon>
        <taxon>Darwinula</taxon>
    </lineage>
</organism>
<feature type="transmembrane region" description="Helical" evidence="18">
    <location>
        <begin position="6"/>
        <end position="26"/>
    </location>
</feature>
<dbReference type="EC" id="2.4.1.135" evidence="5 18"/>
<keyword evidence="12 18" id="KW-0472">Membrane</keyword>
<keyword evidence="9 18" id="KW-0735">Signal-anchor</keyword>
<evidence type="ECO:0000256" key="18">
    <source>
        <dbReference type="RuleBase" id="RU363127"/>
    </source>
</evidence>
<keyword evidence="6 18" id="KW-0808">Transferase</keyword>
<dbReference type="GO" id="GO:0046872">
    <property type="term" value="F:metal ion binding"/>
    <property type="evidence" value="ECO:0007669"/>
    <property type="project" value="UniProtKB-KW"/>
</dbReference>
<evidence type="ECO:0000256" key="14">
    <source>
        <dbReference type="ARBA" id="ARBA00023211"/>
    </source>
</evidence>
<evidence type="ECO:0000256" key="15">
    <source>
        <dbReference type="ARBA" id="ARBA00047979"/>
    </source>
</evidence>
<evidence type="ECO:0000256" key="5">
    <source>
        <dbReference type="ARBA" id="ARBA00012641"/>
    </source>
</evidence>
<keyword evidence="8 17" id="KW-0479">Metal-binding</keyword>
<evidence type="ECO:0000256" key="12">
    <source>
        <dbReference type="ARBA" id="ARBA00023136"/>
    </source>
</evidence>